<dbReference type="KEGG" id="afr:AFE_3056"/>
<dbReference type="EMBL" id="CP001219">
    <property type="protein sequence ID" value="ACK78169.1"/>
    <property type="molecule type" value="Genomic_DNA"/>
</dbReference>
<organism evidence="1 2">
    <name type="scientific">Acidithiobacillus ferrooxidans (strain ATCC 23270 / DSM 14882 / CIP 104768 / NCIMB 8455)</name>
    <name type="common">Ferrobacillus ferrooxidans (strain ATCC 23270)</name>
    <dbReference type="NCBI Taxonomy" id="243159"/>
    <lineage>
        <taxon>Bacteria</taxon>
        <taxon>Pseudomonadati</taxon>
        <taxon>Pseudomonadota</taxon>
        <taxon>Acidithiobacillia</taxon>
        <taxon>Acidithiobacillales</taxon>
        <taxon>Acidithiobacillaceae</taxon>
        <taxon>Acidithiobacillus</taxon>
    </lineage>
</organism>
<gene>
    <name evidence="1" type="ordered locus">AFE_3056</name>
</gene>
<keyword evidence="2" id="KW-1185">Reference proteome</keyword>
<dbReference type="Proteomes" id="UP000001362">
    <property type="component" value="Chromosome"/>
</dbReference>
<protein>
    <submittedName>
        <fullName evidence="1">Uncharacterized protein</fullName>
    </submittedName>
</protein>
<reference evidence="1 2" key="1">
    <citation type="journal article" date="2008" name="BMC Genomics">
        <title>Acidithiobacillus ferrooxidans metabolism: from genome sequence to industrial applications.</title>
        <authorList>
            <person name="Valdes J."/>
            <person name="Pedroso I."/>
            <person name="Quatrini R."/>
            <person name="Dodson R.J."/>
            <person name="Tettelin H."/>
            <person name="Blake R.II."/>
            <person name="Eisen J.A."/>
            <person name="Holmes D.S."/>
        </authorList>
    </citation>
    <scope>NUCLEOTIDE SEQUENCE [LARGE SCALE GENOMIC DNA]</scope>
    <source>
        <strain evidence="2">ATCC 23270 / DSM 14882 / CIP 104768 / NCIMB 8455</strain>
    </source>
</reference>
<dbReference type="PaxDb" id="243159-AFE_3056"/>
<dbReference type="STRING" id="243159.AFE_3056"/>
<accession>B7JA29</accession>
<evidence type="ECO:0000313" key="1">
    <source>
        <dbReference type="EMBL" id="ACK78169.1"/>
    </source>
</evidence>
<dbReference type="HOGENOM" id="CLU_2802592_0_0_6"/>
<proteinExistence type="predicted"/>
<name>B7JA29_ACIF2</name>
<dbReference type="AlphaFoldDB" id="B7JA29"/>
<evidence type="ECO:0000313" key="2">
    <source>
        <dbReference type="Proteomes" id="UP000001362"/>
    </source>
</evidence>
<sequence length="67" mass="7591">MKESRYPPSAVSISRRPEASKEKFLSLNEGIFFMAPLPQGGNAGHPAEQYRALAADHRFQRASFRRQ</sequence>